<name>A0A0D3CEH5_BRAOL</name>
<sequence length="567" mass="64461">MASDVSQSTDQYMEQAQHGVQDVLNISTEIHVFYRTGQTDYVVYWTVPHTSGKELWLEPWPDDRSDRTGACFPVQLHKLKLKDRPNRRCNEPFRSSQGEADPKRRFLQFDVKEICENFEKGMMKALKVVSKIHMKSTSIRAPVAEPSLFISKKAKDYCRTNRLQPKHLSSLVLSPQVFEEEPLYYPHQGPHLDTRKPLDEDLGPIFDKEDEPGPVFDEEATSITSIVMESHLCFDPGTTHAPLSPDLQEHYVEKDMHVLKMNNIIAYLDKILERQVQPLRNESIDCAQQPEILRSFVVQTGYLRDASDRGSVQNGYLNIQKEGVMNFPNWRFSSPSIREYQTSKGDSGPRKKRPEPKPILYEPKVFPQSTSCQNQKHCTMDLRTNHFEEGGNDVPQSTDQSMEPAQHGVQDVLNISTEVHVFHRTGQTDRVVYWTVPYTSGKELWLEPWPDDRSDRTGACLSCPTSQAKAEDHSFSLLARLARTACTSDCADDLAALFDPIMDFSFGYFSKARILKLSEYLGHVGTRLVRSERPTALADRPAHVLILSALDTASSDESGQEPNSLLD</sequence>
<proteinExistence type="predicted"/>
<reference evidence="2 3" key="1">
    <citation type="journal article" date="2014" name="Genome Biol.">
        <title>Transcriptome and methylome profiling reveals relics of genome dominance in the mesopolyploid Brassica oleracea.</title>
        <authorList>
            <person name="Parkin I.A."/>
            <person name="Koh C."/>
            <person name="Tang H."/>
            <person name="Robinson S.J."/>
            <person name="Kagale S."/>
            <person name="Clarke W.E."/>
            <person name="Town C.D."/>
            <person name="Nixon J."/>
            <person name="Krishnakumar V."/>
            <person name="Bidwell S.L."/>
            <person name="Denoeud F."/>
            <person name="Belcram H."/>
            <person name="Links M.G."/>
            <person name="Just J."/>
            <person name="Clarke C."/>
            <person name="Bender T."/>
            <person name="Huebert T."/>
            <person name="Mason A.S."/>
            <person name="Pires J.C."/>
            <person name="Barker G."/>
            <person name="Moore J."/>
            <person name="Walley P.G."/>
            <person name="Manoli S."/>
            <person name="Batley J."/>
            <person name="Edwards D."/>
            <person name="Nelson M.N."/>
            <person name="Wang X."/>
            <person name="Paterson A.H."/>
            <person name="King G."/>
            <person name="Bancroft I."/>
            <person name="Chalhoub B."/>
            <person name="Sharpe A.G."/>
        </authorList>
    </citation>
    <scope>NUCLEOTIDE SEQUENCE</scope>
    <source>
        <strain evidence="2 3">cv. TO1000</strain>
    </source>
</reference>
<dbReference type="Proteomes" id="UP000032141">
    <property type="component" value="Chromosome C5"/>
</dbReference>
<reference evidence="2" key="2">
    <citation type="submission" date="2015-03" db="UniProtKB">
        <authorList>
            <consortium name="EnsemblPlants"/>
        </authorList>
    </citation>
    <scope>IDENTIFICATION</scope>
</reference>
<dbReference type="HOGENOM" id="CLU_043604_0_0_1"/>
<accession>A0A0D3CEH5</accession>
<feature type="region of interest" description="Disordered" evidence="1">
    <location>
        <begin position="338"/>
        <end position="362"/>
    </location>
</feature>
<protein>
    <submittedName>
        <fullName evidence="2">Uncharacterized protein</fullName>
    </submittedName>
</protein>
<evidence type="ECO:0000313" key="3">
    <source>
        <dbReference type="Proteomes" id="UP000032141"/>
    </source>
</evidence>
<dbReference type="AlphaFoldDB" id="A0A0D3CEH5"/>
<dbReference type="EnsemblPlants" id="Bo5g058650.1">
    <property type="protein sequence ID" value="Bo5g058650.1"/>
    <property type="gene ID" value="Bo5g058650"/>
</dbReference>
<dbReference type="Gramene" id="Bo5g058650.1">
    <property type="protein sequence ID" value="Bo5g058650.1"/>
    <property type="gene ID" value="Bo5g058650"/>
</dbReference>
<keyword evidence="3" id="KW-1185">Reference proteome</keyword>
<evidence type="ECO:0000313" key="2">
    <source>
        <dbReference type="EnsemblPlants" id="Bo5g058650.1"/>
    </source>
</evidence>
<organism evidence="2 3">
    <name type="scientific">Brassica oleracea var. oleracea</name>
    <dbReference type="NCBI Taxonomy" id="109376"/>
    <lineage>
        <taxon>Eukaryota</taxon>
        <taxon>Viridiplantae</taxon>
        <taxon>Streptophyta</taxon>
        <taxon>Embryophyta</taxon>
        <taxon>Tracheophyta</taxon>
        <taxon>Spermatophyta</taxon>
        <taxon>Magnoliopsida</taxon>
        <taxon>eudicotyledons</taxon>
        <taxon>Gunneridae</taxon>
        <taxon>Pentapetalae</taxon>
        <taxon>rosids</taxon>
        <taxon>malvids</taxon>
        <taxon>Brassicales</taxon>
        <taxon>Brassicaceae</taxon>
        <taxon>Brassiceae</taxon>
        <taxon>Brassica</taxon>
    </lineage>
</organism>
<evidence type="ECO:0000256" key="1">
    <source>
        <dbReference type="SAM" id="MobiDB-lite"/>
    </source>
</evidence>